<evidence type="ECO:0000256" key="1">
    <source>
        <dbReference type="SAM" id="SignalP"/>
    </source>
</evidence>
<keyword evidence="1" id="KW-0732">Signal</keyword>
<dbReference type="KEGG" id="bvi:Bcep1808_7007"/>
<sequence length="159" mass="16994">MNTLIQLLAAIVGIFLATSAQASDLNETVGMVAETHQSTLATINGSDAQVIYVGRFNGCESIAVRSHGNHYQHFRVCGGRIEPRNTVAPSWPDDLSGKRVLAAVVQNAILYGQASQSDENGYLITARTLGSIEASCRNIEVVISYDGDLVDRGLKKVCG</sequence>
<geneLocation type="plasmid" evidence="2 3">
    <name>pBVIE01</name>
</geneLocation>
<keyword evidence="2" id="KW-0614">Plasmid</keyword>
<organism evidence="2 3">
    <name type="scientific">Burkholderia vietnamiensis (strain G4 / LMG 22486)</name>
    <name type="common">Burkholderia cepacia (strain R1808)</name>
    <dbReference type="NCBI Taxonomy" id="269482"/>
    <lineage>
        <taxon>Bacteria</taxon>
        <taxon>Pseudomonadati</taxon>
        <taxon>Pseudomonadota</taxon>
        <taxon>Betaproteobacteria</taxon>
        <taxon>Burkholderiales</taxon>
        <taxon>Burkholderiaceae</taxon>
        <taxon>Burkholderia</taxon>
        <taxon>Burkholderia cepacia complex</taxon>
    </lineage>
</organism>
<reference evidence="2 3" key="1">
    <citation type="submission" date="2007-03" db="EMBL/GenBank/DDBJ databases">
        <title>Complete sequence of plasmid pBVIE01 of Burkholderia vietnamiensis G4.</title>
        <authorList>
            <consortium name="US DOE Joint Genome Institute"/>
            <person name="Copeland A."/>
            <person name="Lucas S."/>
            <person name="Lapidus A."/>
            <person name="Barry K."/>
            <person name="Detter J.C."/>
            <person name="Glavina del Rio T."/>
            <person name="Hammon N."/>
            <person name="Israni S."/>
            <person name="Dalin E."/>
            <person name="Tice H."/>
            <person name="Pitluck S."/>
            <person name="Chain P."/>
            <person name="Malfatti S."/>
            <person name="Shin M."/>
            <person name="Vergez L."/>
            <person name="Schmutz J."/>
            <person name="Larimer F."/>
            <person name="Land M."/>
            <person name="Hauser L."/>
            <person name="Kyrpides N."/>
            <person name="Tiedje J."/>
            <person name="Richardson P."/>
        </authorList>
    </citation>
    <scope>NUCLEOTIDE SEQUENCE [LARGE SCALE GENOMIC DNA]</scope>
    <source>
        <strain evidence="3">G4 / LMG 22486</strain>
        <plasmid evidence="2 3">pBVIE01</plasmid>
    </source>
</reference>
<gene>
    <name evidence="2" type="ordered locus">Bcep1808_7007</name>
</gene>
<accession>A4JUE0</accession>
<dbReference type="HOGENOM" id="CLU_1657514_0_0_4"/>
<feature type="signal peptide" evidence="1">
    <location>
        <begin position="1"/>
        <end position="22"/>
    </location>
</feature>
<feature type="chain" id="PRO_5002671387" evidence="1">
    <location>
        <begin position="23"/>
        <end position="159"/>
    </location>
</feature>
<evidence type="ECO:0000313" key="3">
    <source>
        <dbReference type="Proteomes" id="UP000002287"/>
    </source>
</evidence>
<dbReference type="EMBL" id="CP000617">
    <property type="protein sequence ID" value="ABO59893.1"/>
    <property type="molecule type" value="Genomic_DNA"/>
</dbReference>
<name>A4JUE0_BURVG</name>
<dbReference type="Proteomes" id="UP000002287">
    <property type="component" value="Plasmid pBVIE01"/>
</dbReference>
<proteinExistence type="predicted"/>
<evidence type="ECO:0000313" key="2">
    <source>
        <dbReference type="EMBL" id="ABO59893.1"/>
    </source>
</evidence>
<dbReference type="AlphaFoldDB" id="A4JUE0"/>
<protein>
    <submittedName>
        <fullName evidence="2">Uncharacterized protein</fullName>
    </submittedName>
</protein>